<feature type="transmembrane region" description="Helical" evidence="9">
    <location>
        <begin position="93"/>
        <end position="120"/>
    </location>
</feature>
<dbReference type="Pfam" id="PF00584">
    <property type="entry name" value="SecE"/>
    <property type="match status" value="1"/>
</dbReference>
<dbReference type="InterPro" id="IPR001901">
    <property type="entry name" value="Translocase_SecE/Sec61-g"/>
</dbReference>
<dbReference type="PANTHER" id="PTHR33910:SF1">
    <property type="entry name" value="PROTEIN TRANSLOCASE SUBUNIT SECE"/>
    <property type="match status" value="1"/>
</dbReference>
<dbReference type="NCBIfam" id="TIGR00964">
    <property type="entry name" value="secE_bact"/>
    <property type="match status" value="1"/>
</dbReference>
<dbReference type="GO" id="GO:0006605">
    <property type="term" value="P:protein targeting"/>
    <property type="evidence" value="ECO:0007669"/>
    <property type="project" value="InterPro"/>
</dbReference>
<dbReference type="Gene3D" id="1.20.5.1030">
    <property type="entry name" value="Preprotein translocase secy subunit"/>
    <property type="match status" value="1"/>
</dbReference>
<dbReference type="GO" id="GO:0008320">
    <property type="term" value="F:protein transmembrane transporter activity"/>
    <property type="evidence" value="ECO:0007669"/>
    <property type="project" value="InterPro"/>
</dbReference>
<dbReference type="Proteomes" id="UP000075320">
    <property type="component" value="Unassembled WGS sequence"/>
</dbReference>
<protein>
    <submittedName>
        <fullName evidence="10">Preprotein translocase subunit SecE</fullName>
    </submittedName>
</protein>
<evidence type="ECO:0000256" key="2">
    <source>
        <dbReference type="ARBA" id="ARBA00022448"/>
    </source>
</evidence>
<dbReference type="GO" id="GO:0043952">
    <property type="term" value="P:protein transport by the Sec complex"/>
    <property type="evidence" value="ECO:0007669"/>
    <property type="project" value="TreeGrafter"/>
</dbReference>
<name>A0A150WNE9_BDEBC</name>
<evidence type="ECO:0000256" key="9">
    <source>
        <dbReference type="SAM" id="Phobius"/>
    </source>
</evidence>
<keyword evidence="8 9" id="KW-0472">Membrane</keyword>
<dbReference type="RefSeq" id="WP_061833478.1">
    <property type="nucleotide sequence ID" value="NZ_LUKE01000001.1"/>
</dbReference>
<keyword evidence="5" id="KW-0653">Protein transport</keyword>
<keyword evidence="7" id="KW-0811">Translocation</keyword>
<evidence type="ECO:0000256" key="4">
    <source>
        <dbReference type="ARBA" id="ARBA00022692"/>
    </source>
</evidence>
<keyword evidence="11" id="KW-1185">Reference proteome</keyword>
<dbReference type="AlphaFoldDB" id="A0A150WNE9"/>
<evidence type="ECO:0000256" key="5">
    <source>
        <dbReference type="ARBA" id="ARBA00022927"/>
    </source>
</evidence>
<evidence type="ECO:0000256" key="8">
    <source>
        <dbReference type="ARBA" id="ARBA00023136"/>
    </source>
</evidence>
<dbReference type="OrthoDB" id="9805743at2"/>
<feature type="transmembrane region" description="Helical" evidence="9">
    <location>
        <begin position="12"/>
        <end position="39"/>
    </location>
</feature>
<sequence>MDKANSKILTISFATAAILVALTTSLLIKAFAGAFGVVARMTDSDAVRHGFPIVLGLVVFSVLQFNPKVLAWGEEVVTEVRKIVWPSRKDVTAMTIACVIMVLISSVIISTFDLVSGFIINHLMK</sequence>
<proteinExistence type="predicted"/>
<dbReference type="InterPro" id="IPR038379">
    <property type="entry name" value="SecE_sf"/>
</dbReference>
<evidence type="ECO:0000313" key="10">
    <source>
        <dbReference type="EMBL" id="KYG65918.1"/>
    </source>
</evidence>
<dbReference type="PANTHER" id="PTHR33910">
    <property type="entry name" value="PROTEIN TRANSLOCASE SUBUNIT SECE"/>
    <property type="match status" value="1"/>
</dbReference>
<keyword evidence="3" id="KW-1003">Cell membrane</keyword>
<keyword evidence="4 9" id="KW-0812">Transmembrane</keyword>
<evidence type="ECO:0000256" key="7">
    <source>
        <dbReference type="ARBA" id="ARBA00023010"/>
    </source>
</evidence>
<reference evidence="10 11" key="1">
    <citation type="submission" date="2016-03" db="EMBL/GenBank/DDBJ databases">
        <authorList>
            <person name="Ploux O."/>
        </authorList>
    </citation>
    <scope>NUCLEOTIDE SEQUENCE [LARGE SCALE GENOMIC DNA]</scope>
    <source>
        <strain evidence="10 11">R0</strain>
    </source>
</reference>
<organism evidence="10 11">
    <name type="scientific">Bdellovibrio bacteriovorus</name>
    <dbReference type="NCBI Taxonomy" id="959"/>
    <lineage>
        <taxon>Bacteria</taxon>
        <taxon>Pseudomonadati</taxon>
        <taxon>Bdellovibrionota</taxon>
        <taxon>Bdellovibrionia</taxon>
        <taxon>Bdellovibrionales</taxon>
        <taxon>Pseudobdellovibrionaceae</taxon>
        <taxon>Bdellovibrio</taxon>
    </lineage>
</organism>
<evidence type="ECO:0000256" key="1">
    <source>
        <dbReference type="ARBA" id="ARBA00004370"/>
    </source>
</evidence>
<accession>A0A150WNE9</accession>
<dbReference type="InterPro" id="IPR005807">
    <property type="entry name" value="SecE_bac"/>
</dbReference>
<comment type="caution">
    <text evidence="10">The sequence shown here is derived from an EMBL/GenBank/DDBJ whole genome shotgun (WGS) entry which is preliminary data.</text>
</comment>
<comment type="subcellular location">
    <subcellularLocation>
        <location evidence="1">Membrane</location>
    </subcellularLocation>
</comment>
<dbReference type="GO" id="GO:0009306">
    <property type="term" value="P:protein secretion"/>
    <property type="evidence" value="ECO:0007669"/>
    <property type="project" value="InterPro"/>
</dbReference>
<dbReference type="EMBL" id="LUKE01000001">
    <property type="protein sequence ID" value="KYG65918.1"/>
    <property type="molecule type" value="Genomic_DNA"/>
</dbReference>
<keyword evidence="6 9" id="KW-1133">Transmembrane helix</keyword>
<dbReference type="GO" id="GO:0006886">
    <property type="term" value="P:intracellular protein transport"/>
    <property type="evidence" value="ECO:0007669"/>
    <property type="project" value="InterPro"/>
</dbReference>
<keyword evidence="2" id="KW-0813">Transport</keyword>
<evidence type="ECO:0000256" key="3">
    <source>
        <dbReference type="ARBA" id="ARBA00022475"/>
    </source>
</evidence>
<evidence type="ECO:0000313" key="11">
    <source>
        <dbReference type="Proteomes" id="UP000075320"/>
    </source>
</evidence>
<dbReference type="GO" id="GO:0005886">
    <property type="term" value="C:plasma membrane"/>
    <property type="evidence" value="ECO:0007669"/>
    <property type="project" value="TreeGrafter"/>
</dbReference>
<gene>
    <name evidence="10" type="ORF">AZI86_02250</name>
</gene>
<feature type="transmembrane region" description="Helical" evidence="9">
    <location>
        <begin position="51"/>
        <end position="73"/>
    </location>
</feature>
<evidence type="ECO:0000256" key="6">
    <source>
        <dbReference type="ARBA" id="ARBA00022989"/>
    </source>
</evidence>